<evidence type="ECO:0000259" key="2">
    <source>
        <dbReference type="Pfam" id="PF21770"/>
    </source>
</evidence>
<dbReference type="InterPro" id="IPR048640">
    <property type="entry name" value="MgtC-like_C"/>
</dbReference>
<dbReference type="Gene3D" id="3.30.70.260">
    <property type="match status" value="1"/>
</dbReference>
<dbReference type="Pfam" id="PF21770">
    <property type="entry name" value="MgtC_SapB_C"/>
    <property type="match status" value="1"/>
</dbReference>
<protein>
    <recommendedName>
        <fullName evidence="2">MgtC-like C-terminal domain-containing protein</fullName>
    </recommendedName>
</protein>
<sequence length="118" mass="12600">MHADIDCPTARSAPLLVPPRDLPFVRLPKIHRTARPHPFVLLSANGFHGGSADPTHVGFHLTSISGSDTPGGQVEVSAGDAGEHRDDRRTETVVSRLGRQPAVTNIGWTVPGSTRSPR</sequence>
<evidence type="ECO:0000313" key="3">
    <source>
        <dbReference type="EMBL" id="RMI33513.1"/>
    </source>
</evidence>
<keyword evidence="4" id="KW-1185">Reference proteome</keyword>
<dbReference type="AlphaFoldDB" id="A0A3M2LAC5"/>
<evidence type="ECO:0000313" key="4">
    <source>
        <dbReference type="Proteomes" id="UP000279275"/>
    </source>
</evidence>
<proteinExistence type="predicted"/>
<dbReference type="Proteomes" id="UP000279275">
    <property type="component" value="Unassembled WGS sequence"/>
</dbReference>
<feature type="region of interest" description="Disordered" evidence="1">
    <location>
        <begin position="64"/>
        <end position="88"/>
    </location>
</feature>
<evidence type="ECO:0000256" key="1">
    <source>
        <dbReference type="SAM" id="MobiDB-lite"/>
    </source>
</evidence>
<feature type="domain" description="MgtC-like C-terminal" evidence="2">
    <location>
        <begin position="58"/>
        <end position="108"/>
    </location>
</feature>
<name>A0A3M2LAC5_9NOCA</name>
<dbReference type="EMBL" id="RFFH01000003">
    <property type="protein sequence ID" value="RMI33513.1"/>
    <property type="molecule type" value="Genomic_DNA"/>
</dbReference>
<reference evidence="3 4" key="1">
    <citation type="submission" date="2018-10" db="EMBL/GenBank/DDBJ databases">
        <title>Isolation from cow dung.</title>
        <authorList>
            <person name="Ling L."/>
        </authorList>
    </citation>
    <scope>NUCLEOTIDE SEQUENCE [LARGE SCALE GENOMIC DNA]</scope>
    <source>
        <strain evidence="3 4">NEAU-LL90</strain>
    </source>
</reference>
<accession>A0A3M2LAC5</accession>
<comment type="caution">
    <text evidence="3">The sequence shown here is derived from an EMBL/GenBank/DDBJ whole genome shotgun (WGS) entry which is preliminary data.</text>
</comment>
<gene>
    <name evidence="3" type="ORF">EBN03_10350</name>
</gene>
<organism evidence="3 4">
    <name type="scientific">Nocardia stercoris</name>
    <dbReference type="NCBI Taxonomy" id="2483361"/>
    <lineage>
        <taxon>Bacteria</taxon>
        <taxon>Bacillati</taxon>
        <taxon>Actinomycetota</taxon>
        <taxon>Actinomycetes</taxon>
        <taxon>Mycobacteriales</taxon>
        <taxon>Nocardiaceae</taxon>
        <taxon>Nocardia</taxon>
    </lineage>
</organism>